<keyword evidence="1" id="KW-0812">Transmembrane</keyword>
<proteinExistence type="predicted"/>
<keyword evidence="1" id="KW-0472">Membrane</keyword>
<comment type="caution">
    <text evidence="2">The sequence shown here is derived from an EMBL/GenBank/DDBJ whole genome shotgun (WGS) entry which is preliminary data.</text>
</comment>
<feature type="transmembrane region" description="Helical" evidence="1">
    <location>
        <begin position="52"/>
        <end position="72"/>
    </location>
</feature>
<reference evidence="2 3" key="1">
    <citation type="journal article" date="2021" name="Environ. Microbiol.">
        <title>Genetic insights into the dark matter of the mammalian gut microbiota through targeted genome reconstruction.</title>
        <authorList>
            <person name="Lugli G.A."/>
            <person name="Alessandri G."/>
            <person name="Milani C."/>
            <person name="Viappiani A."/>
            <person name="Fontana F."/>
            <person name="Tarracchini C."/>
            <person name="Mancabelli L."/>
            <person name="Argentini C."/>
            <person name="Ruiz L."/>
            <person name="Margolles A."/>
            <person name="van Sinderen D."/>
            <person name="Turroni F."/>
            <person name="Ventura M."/>
        </authorList>
    </citation>
    <scope>NUCLEOTIDE SEQUENCE [LARGE SCALE GENOMIC DNA]</scope>
    <source>
        <strain evidence="2 3">LC6</strain>
    </source>
</reference>
<sequence length="77" mass="8571">MSDSDKTMRMIAFIFNIIGLLALGWMIIPLAWCIPMCVRSWGIYKGTKPNTTGFAICDLLFLSMISGIILLISQKDA</sequence>
<feature type="transmembrane region" description="Helical" evidence="1">
    <location>
        <begin position="12"/>
        <end position="32"/>
    </location>
</feature>
<dbReference type="EMBL" id="JAFEJU010000003">
    <property type="protein sequence ID" value="MBT1174919.1"/>
    <property type="molecule type" value="Genomic_DNA"/>
</dbReference>
<dbReference type="Proteomes" id="UP000711736">
    <property type="component" value="Unassembled WGS sequence"/>
</dbReference>
<protein>
    <submittedName>
        <fullName evidence="2">Uncharacterized protein</fullName>
    </submittedName>
</protein>
<keyword evidence="1" id="KW-1133">Transmembrane helix</keyword>
<evidence type="ECO:0000313" key="2">
    <source>
        <dbReference type="EMBL" id="MBT1174919.1"/>
    </source>
</evidence>
<name>A0ABS5UWD6_9BIFI</name>
<keyword evidence="3" id="KW-1185">Reference proteome</keyword>
<evidence type="ECO:0000256" key="1">
    <source>
        <dbReference type="SAM" id="Phobius"/>
    </source>
</evidence>
<evidence type="ECO:0000313" key="3">
    <source>
        <dbReference type="Proteomes" id="UP000711736"/>
    </source>
</evidence>
<organism evidence="2 3">
    <name type="scientific">Bifidobacterium colobi</name>
    <dbReference type="NCBI Taxonomy" id="2809026"/>
    <lineage>
        <taxon>Bacteria</taxon>
        <taxon>Bacillati</taxon>
        <taxon>Actinomycetota</taxon>
        <taxon>Actinomycetes</taxon>
        <taxon>Bifidobacteriales</taxon>
        <taxon>Bifidobacteriaceae</taxon>
        <taxon>Bifidobacterium</taxon>
    </lineage>
</organism>
<gene>
    <name evidence="2" type="ORF">JS530_05285</name>
</gene>
<accession>A0ABS5UWD6</accession>